<dbReference type="SUPFAM" id="SSF53850">
    <property type="entry name" value="Periplasmic binding protein-like II"/>
    <property type="match status" value="1"/>
</dbReference>
<sequence length="210" mass="23419">MYGDTLQLADEVANGFLDAALVQLPVDHPELHIEQLHREPLVVCLRNDDPLATKSLLRVVDLKSRAVVFHDPQRHPRAHARLLELLAEVGLSVEHFARGSNLAEMMELVREGYGFAFIREGMALDSELVARPIAGVDWTVDIAIAYHRERHPNTAPIIARKLRQPQGLLHQIEGRDTQLPSAGRNSLPPKRPPQSVGANAYVARPSRRKA</sequence>
<dbReference type="GO" id="GO:0032993">
    <property type="term" value="C:protein-DNA complex"/>
    <property type="evidence" value="ECO:0007669"/>
    <property type="project" value="TreeGrafter"/>
</dbReference>
<evidence type="ECO:0000259" key="6">
    <source>
        <dbReference type="Pfam" id="PF03466"/>
    </source>
</evidence>
<dbReference type="Proteomes" id="UP000236728">
    <property type="component" value="Unassembled WGS sequence"/>
</dbReference>
<dbReference type="GO" id="GO:0003700">
    <property type="term" value="F:DNA-binding transcription factor activity"/>
    <property type="evidence" value="ECO:0007669"/>
    <property type="project" value="TreeGrafter"/>
</dbReference>
<comment type="similarity">
    <text evidence="1">Belongs to the LysR transcriptional regulatory family.</text>
</comment>
<dbReference type="GO" id="GO:0003677">
    <property type="term" value="F:DNA binding"/>
    <property type="evidence" value="ECO:0007669"/>
    <property type="project" value="UniProtKB-KW"/>
</dbReference>
<keyword evidence="2" id="KW-0805">Transcription regulation</keyword>
<dbReference type="Gene3D" id="3.40.190.10">
    <property type="entry name" value="Periplasmic binding protein-like II"/>
    <property type="match status" value="2"/>
</dbReference>
<evidence type="ECO:0000313" key="7">
    <source>
        <dbReference type="EMBL" id="SEG63310.1"/>
    </source>
</evidence>
<dbReference type="AlphaFoldDB" id="A0A1H6BRN9"/>
<dbReference type="PANTHER" id="PTHR30346">
    <property type="entry name" value="TRANSCRIPTIONAL DUAL REGULATOR HCAR-RELATED"/>
    <property type="match status" value="1"/>
</dbReference>
<evidence type="ECO:0000256" key="2">
    <source>
        <dbReference type="ARBA" id="ARBA00023015"/>
    </source>
</evidence>
<proteinExistence type="inferred from homology"/>
<organism evidence="7 8">
    <name type="scientific">Bryocella elongata</name>
    <dbReference type="NCBI Taxonomy" id="863522"/>
    <lineage>
        <taxon>Bacteria</taxon>
        <taxon>Pseudomonadati</taxon>
        <taxon>Acidobacteriota</taxon>
        <taxon>Terriglobia</taxon>
        <taxon>Terriglobales</taxon>
        <taxon>Acidobacteriaceae</taxon>
        <taxon>Bryocella</taxon>
    </lineage>
</organism>
<feature type="domain" description="LysR substrate-binding" evidence="6">
    <location>
        <begin position="3"/>
        <end position="153"/>
    </location>
</feature>
<evidence type="ECO:0000313" key="8">
    <source>
        <dbReference type="Proteomes" id="UP000236728"/>
    </source>
</evidence>
<keyword evidence="8" id="KW-1185">Reference proteome</keyword>
<gene>
    <name evidence="7" type="ORF">SAMN05421819_3965</name>
</gene>
<evidence type="ECO:0000256" key="1">
    <source>
        <dbReference type="ARBA" id="ARBA00009437"/>
    </source>
</evidence>
<dbReference type="Pfam" id="PF03466">
    <property type="entry name" value="LysR_substrate"/>
    <property type="match status" value="1"/>
</dbReference>
<accession>A0A1H6BRN9</accession>
<dbReference type="PANTHER" id="PTHR30346:SF28">
    <property type="entry name" value="HTH-TYPE TRANSCRIPTIONAL REGULATOR CYNR"/>
    <property type="match status" value="1"/>
</dbReference>
<evidence type="ECO:0000256" key="4">
    <source>
        <dbReference type="ARBA" id="ARBA00023163"/>
    </source>
</evidence>
<protein>
    <submittedName>
        <fullName evidence="7">LysR substrate binding domain-containing protein</fullName>
    </submittedName>
</protein>
<dbReference type="InterPro" id="IPR005119">
    <property type="entry name" value="LysR_subst-bd"/>
</dbReference>
<keyword evidence="4" id="KW-0804">Transcription</keyword>
<evidence type="ECO:0000256" key="3">
    <source>
        <dbReference type="ARBA" id="ARBA00023125"/>
    </source>
</evidence>
<evidence type="ECO:0000256" key="5">
    <source>
        <dbReference type="SAM" id="MobiDB-lite"/>
    </source>
</evidence>
<dbReference type="CDD" id="cd05466">
    <property type="entry name" value="PBP2_LTTR_substrate"/>
    <property type="match status" value="1"/>
</dbReference>
<name>A0A1H6BRN9_9BACT</name>
<reference evidence="7 8" key="1">
    <citation type="submission" date="2016-10" db="EMBL/GenBank/DDBJ databases">
        <authorList>
            <person name="de Groot N.N."/>
        </authorList>
    </citation>
    <scope>NUCLEOTIDE SEQUENCE [LARGE SCALE GENOMIC DNA]</scope>
    <source>
        <strain evidence="7 8">DSM 22489</strain>
    </source>
</reference>
<keyword evidence="3" id="KW-0238">DNA-binding</keyword>
<feature type="region of interest" description="Disordered" evidence="5">
    <location>
        <begin position="177"/>
        <end position="210"/>
    </location>
</feature>
<dbReference type="EMBL" id="FNVA01000007">
    <property type="protein sequence ID" value="SEG63310.1"/>
    <property type="molecule type" value="Genomic_DNA"/>
</dbReference>